<dbReference type="EMBL" id="JAUZQC010000020">
    <property type="protein sequence ID" value="KAK5853008.1"/>
    <property type="molecule type" value="Genomic_DNA"/>
</dbReference>
<evidence type="ECO:0000313" key="1">
    <source>
        <dbReference type="EMBL" id="KAK5853008.1"/>
    </source>
</evidence>
<keyword evidence="2" id="KW-1185">Reference proteome</keyword>
<name>A0AAN7WX28_ELEMC</name>
<organism evidence="1 2">
    <name type="scientific">Eleginops maclovinus</name>
    <name type="common">Patagonian blennie</name>
    <name type="synonym">Eleginus maclovinus</name>
    <dbReference type="NCBI Taxonomy" id="56733"/>
    <lineage>
        <taxon>Eukaryota</taxon>
        <taxon>Metazoa</taxon>
        <taxon>Chordata</taxon>
        <taxon>Craniata</taxon>
        <taxon>Vertebrata</taxon>
        <taxon>Euteleostomi</taxon>
        <taxon>Actinopterygii</taxon>
        <taxon>Neopterygii</taxon>
        <taxon>Teleostei</taxon>
        <taxon>Neoteleostei</taxon>
        <taxon>Acanthomorphata</taxon>
        <taxon>Eupercaria</taxon>
        <taxon>Perciformes</taxon>
        <taxon>Notothenioidei</taxon>
        <taxon>Eleginopidae</taxon>
        <taxon>Eleginops</taxon>
    </lineage>
</organism>
<reference evidence="1 2" key="1">
    <citation type="journal article" date="2023" name="Genes (Basel)">
        <title>Chromosome-Level Genome Assembly and Circadian Gene Repertoire of the Patagonia Blennie Eleginops maclovinus-The Closest Ancestral Proxy of Antarctic Cryonotothenioids.</title>
        <authorList>
            <person name="Cheng C.C."/>
            <person name="Rivera-Colon A.G."/>
            <person name="Minhas B.F."/>
            <person name="Wilson L."/>
            <person name="Rayamajhi N."/>
            <person name="Vargas-Chacoff L."/>
            <person name="Catchen J.M."/>
        </authorList>
    </citation>
    <scope>NUCLEOTIDE SEQUENCE [LARGE SCALE GENOMIC DNA]</scope>
    <source>
        <strain evidence="1">JMC-PN-2008</strain>
    </source>
</reference>
<accession>A0AAN7WX28</accession>
<protein>
    <submittedName>
        <fullName evidence="1">Uncharacterized protein</fullName>
    </submittedName>
</protein>
<gene>
    <name evidence="1" type="ORF">PBY51_006832</name>
</gene>
<dbReference type="AlphaFoldDB" id="A0AAN7WX28"/>
<evidence type="ECO:0000313" key="2">
    <source>
        <dbReference type="Proteomes" id="UP001346869"/>
    </source>
</evidence>
<comment type="caution">
    <text evidence="1">The sequence shown here is derived from an EMBL/GenBank/DDBJ whole genome shotgun (WGS) entry which is preliminary data.</text>
</comment>
<proteinExistence type="predicted"/>
<sequence>MGEQLLLCLGIEQVGHHHDTPPSSPCSVPSFLYPSLFLNYQTKAVRCLQIFTGSTLRTGSVGQGPCAV</sequence>
<dbReference type="Proteomes" id="UP001346869">
    <property type="component" value="Unassembled WGS sequence"/>
</dbReference>
<reference evidence="1 2" key="2">
    <citation type="journal article" date="2023" name="Mol. Biol. Evol.">
        <title>Genomics of Secondarily Temperate Adaptation in the Only Non-Antarctic Icefish.</title>
        <authorList>
            <person name="Rivera-Colon A.G."/>
            <person name="Rayamajhi N."/>
            <person name="Minhas B.F."/>
            <person name="Madrigal G."/>
            <person name="Bilyk K.T."/>
            <person name="Yoon V."/>
            <person name="Hune M."/>
            <person name="Gregory S."/>
            <person name="Cheng C.H.C."/>
            <person name="Catchen J.M."/>
        </authorList>
    </citation>
    <scope>NUCLEOTIDE SEQUENCE [LARGE SCALE GENOMIC DNA]</scope>
    <source>
        <strain evidence="1">JMC-PN-2008</strain>
    </source>
</reference>